<proteinExistence type="predicted"/>
<dbReference type="Gene3D" id="1.10.101.10">
    <property type="entry name" value="PGBD-like superfamily/PGBD"/>
    <property type="match status" value="1"/>
</dbReference>
<name>A0A285PX28_9FIRM</name>
<dbReference type="SUPFAM" id="SSF53187">
    <property type="entry name" value="Zn-dependent exopeptidases"/>
    <property type="match status" value="1"/>
</dbReference>
<gene>
    <name evidence="4" type="ORF">EHLA_1621</name>
</gene>
<dbReference type="EMBL" id="LT907978">
    <property type="protein sequence ID" value="SOB72340.1"/>
    <property type="molecule type" value="Genomic_DNA"/>
</dbReference>
<dbReference type="Pfam" id="PF01520">
    <property type="entry name" value="Amidase_3"/>
    <property type="match status" value="1"/>
</dbReference>
<dbReference type="RefSeq" id="WP_096240189.1">
    <property type="nucleotide sequence ID" value="NZ_LT907978.1"/>
</dbReference>
<dbReference type="PRINTS" id="PR01002">
    <property type="entry name" value="FLGFLGJ"/>
</dbReference>
<dbReference type="SMART" id="SM00646">
    <property type="entry name" value="Ami_3"/>
    <property type="match status" value="1"/>
</dbReference>
<dbReference type="GO" id="GO:0008745">
    <property type="term" value="F:N-acetylmuramoyl-L-alanine amidase activity"/>
    <property type="evidence" value="ECO:0007669"/>
    <property type="project" value="UniProtKB-EC"/>
</dbReference>
<dbReference type="InterPro" id="IPR002901">
    <property type="entry name" value="MGlyc_endo_b_GlcNAc-like_dom"/>
</dbReference>
<dbReference type="SMART" id="SM00047">
    <property type="entry name" value="LYZ2"/>
    <property type="match status" value="1"/>
</dbReference>
<dbReference type="GO" id="GO:0009253">
    <property type="term" value="P:peptidoglycan catabolic process"/>
    <property type="evidence" value="ECO:0007669"/>
    <property type="project" value="InterPro"/>
</dbReference>
<dbReference type="Gene3D" id="1.10.530.10">
    <property type="match status" value="1"/>
</dbReference>
<keyword evidence="5" id="KW-1185">Reference proteome</keyword>
<evidence type="ECO:0000259" key="3">
    <source>
        <dbReference type="SMART" id="SM00646"/>
    </source>
</evidence>
<reference evidence="5" key="1">
    <citation type="submission" date="2017-09" db="EMBL/GenBank/DDBJ databases">
        <authorList>
            <person name="Shetty A S."/>
        </authorList>
    </citation>
    <scope>NUCLEOTIDE SEQUENCE [LARGE SCALE GENOMIC DNA]</scope>
</reference>
<dbReference type="InterPro" id="IPR036366">
    <property type="entry name" value="PGBDSf"/>
</dbReference>
<sequence length="437" mass="48574">MALTEKQKNFIKVIGESAKKDMQTSHILASITTAQAILESGYGTSELAKKANALFGIKKNGWTGKTYTVKSKEEINGKLVWKTSVFRKYDSYADSITDHSLYLMTRKVDGKNLTYSKVVGECNYKKATQALQNAGYSSYSNYANMLCNLIEKYKLTQYDVLTVTPTAVSNKSDRIDVQWLQKRLNACYKGNLDKLSTDGIWGTKTAEMFKAYLKQVGLPVKNTANKQACNYLKKGIVKKVSTSTTVSVNTANPVTSNKKVNKKIALSIGHSILKNGECTSASGVVNEYKYNKKLAPYIKKYLEKVGCTVDIINVPEKKYTSKSSEKTYKLEKINGHKYDMAIELHLNCANGKAHGCEVYYVSSKGKEIAQRIDKKLGTVFTDRGVKTAQLYFLTKTDCPSALVESFFCDSKSDYKIGKNYDKIGKLIAEGIAGVNIN</sequence>
<evidence type="ECO:0000313" key="4">
    <source>
        <dbReference type="EMBL" id="SOB72340.1"/>
    </source>
</evidence>
<evidence type="ECO:0000259" key="2">
    <source>
        <dbReference type="SMART" id="SM00047"/>
    </source>
</evidence>
<dbReference type="GO" id="GO:0004040">
    <property type="term" value="F:amidase activity"/>
    <property type="evidence" value="ECO:0007669"/>
    <property type="project" value="InterPro"/>
</dbReference>
<dbReference type="EC" id="3.5.1.28" evidence="4"/>
<dbReference type="InterPro" id="IPR051056">
    <property type="entry name" value="Glycosyl_Hydrolase_73"/>
</dbReference>
<dbReference type="Proteomes" id="UP000217549">
    <property type="component" value="Chromosome I"/>
</dbReference>
<protein>
    <submittedName>
        <fullName evidence="4">N-acetylmuramoyl-L-alanine amidase</fullName>
        <ecNumber evidence="4">3.5.1.28</ecNumber>
    </submittedName>
</protein>
<dbReference type="PANTHER" id="PTHR33308">
    <property type="entry name" value="PEPTIDOGLYCAN HYDROLASE FLGJ"/>
    <property type="match status" value="1"/>
</dbReference>
<feature type="domain" description="MurNAc-LAA" evidence="3">
    <location>
        <begin position="330"/>
        <end position="432"/>
    </location>
</feature>
<keyword evidence="1 4" id="KW-0378">Hydrolase</keyword>
<feature type="domain" description="Mannosyl-glycoprotein endo-beta-N-acetylglucosamidase-like" evidence="2">
    <location>
        <begin position="1"/>
        <end position="159"/>
    </location>
</feature>
<dbReference type="CDD" id="cd02696">
    <property type="entry name" value="MurNAc-LAA"/>
    <property type="match status" value="1"/>
</dbReference>
<dbReference type="Pfam" id="PF01832">
    <property type="entry name" value="Glucosaminidase"/>
    <property type="match status" value="1"/>
</dbReference>
<dbReference type="InterPro" id="IPR002508">
    <property type="entry name" value="MurNAc-LAA_cat"/>
</dbReference>
<evidence type="ECO:0000313" key="5">
    <source>
        <dbReference type="Proteomes" id="UP000217549"/>
    </source>
</evidence>
<dbReference type="Gene3D" id="4.10.80.30">
    <property type="entry name" value="DNA polymerase, domain 6"/>
    <property type="match status" value="1"/>
</dbReference>
<accession>A0A285PX28</accession>
<dbReference type="Gene3D" id="3.40.630.40">
    <property type="entry name" value="Zn-dependent exopeptidases"/>
    <property type="match status" value="1"/>
</dbReference>
<dbReference type="AlphaFoldDB" id="A0A285PX28"/>
<evidence type="ECO:0000256" key="1">
    <source>
        <dbReference type="ARBA" id="ARBA00022801"/>
    </source>
</evidence>
<dbReference type="PANTHER" id="PTHR33308:SF9">
    <property type="entry name" value="PEPTIDOGLYCAN HYDROLASE FLGJ"/>
    <property type="match status" value="1"/>
</dbReference>
<dbReference type="KEGG" id="ehl:EHLA_1621"/>
<dbReference type="SUPFAM" id="SSF47090">
    <property type="entry name" value="PGBD-like"/>
    <property type="match status" value="1"/>
</dbReference>
<dbReference type="InterPro" id="IPR036365">
    <property type="entry name" value="PGBD-like_sf"/>
</dbReference>
<organism evidence="4 5">
    <name type="scientific">Anaerobutyricum hallii</name>
    <dbReference type="NCBI Taxonomy" id="39488"/>
    <lineage>
        <taxon>Bacteria</taxon>
        <taxon>Bacillati</taxon>
        <taxon>Bacillota</taxon>
        <taxon>Clostridia</taxon>
        <taxon>Lachnospirales</taxon>
        <taxon>Lachnospiraceae</taxon>
        <taxon>Anaerobutyricum</taxon>
    </lineage>
</organism>